<comment type="caution">
    <text evidence="2">The sequence shown here is derived from an EMBL/GenBank/DDBJ whole genome shotgun (WGS) entry which is preliminary data.</text>
</comment>
<name>A0A9P4N9G3_9PLEO</name>
<feature type="region of interest" description="Disordered" evidence="1">
    <location>
        <begin position="99"/>
        <end position="118"/>
    </location>
</feature>
<dbReference type="AlphaFoldDB" id="A0A9P4N9G3"/>
<proteinExistence type="predicted"/>
<dbReference type="Proteomes" id="UP000800093">
    <property type="component" value="Unassembled WGS sequence"/>
</dbReference>
<feature type="region of interest" description="Disordered" evidence="1">
    <location>
        <begin position="35"/>
        <end position="70"/>
    </location>
</feature>
<organism evidence="2 3">
    <name type="scientific">Lojkania enalia</name>
    <dbReference type="NCBI Taxonomy" id="147567"/>
    <lineage>
        <taxon>Eukaryota</taxon>
        <taxon>Fungi</taxon>
        <taxon>Dikarya</taxon>
        <taxon>Ascomycota</taxon>
        <taxon>Pezizomycotina</taxon>
        <taxon>Dothideomycetes</taxon>
        <taxon>Pleosporomycetidae</taxon>
        <taxon>Pleosporales</taxon>
        <taxon>Pleosporales incertae sedis</taxon>
        <taxon>Lojkania</taxon>
    </lineage>
</organism>
<feature type="compositionally biased region" description="Pro residues" evidence="1">
    <location>
        <begin position="106"/>
        <end position="116"/>
    </location>
</feature>
<gene>
    <name evidence="2" type="ORF">CC78DRAFT_575607</name>
</gene>
<accession>A0A9P4N9G3</accession>
<feature type="compositionally biased region" description="Basic residues" evidence="1">
    <location>
        <begin position="50"/>
        <end position="61"/>
    </location>
</feature>
<evidence type="ECO:0000256" key="1">
    <source>
        <dbReference type="SAM" id="MobiDB-lite"/>
    </source>
</evidence>
<evidence type="ECO:0000313" key="3">
    <source>
        <dbReference type="Proteomes" id="UP000800093"/>
    </source>
</evidence>
<evidence type="ECO:0000313" key="2">
    <source>
        <dbReference type="EMBL" id="KAF2269055.1"/>
    </source>
</evidence>
<reference evidence="3" key="1">
    <citation type="journal article" date="2020" name="Stud. Mycol.">
        <title>101 Dothideomycetes genomes: A test case for predicting lifestyles and emergence of pathogens.</title>
        <authorList>
            <person name="Haridas S."/>
            <person name="Albert R."/>
            <person name="Binder M."/>
            <person name="Bloem J."/>
            <person name="LaButti K."/>
            <person name="Salamov A."/>
            <person name="Andreopoulos B."/>
            <person name="Baker S."/>
            <person name="Barry K."/>
            <person name="Bills G."/>
            <person name="Bluhm B."/>
            <person name="Cannon C."/>
            <person name="Castanera R."/>
            <person name="Culley D."/>
            <person name="Daum C."/>
            <person name="Ezra D."/>
            <person name="Gonzalez J."/>
            <person name="Henrissat B."/>
            <person name="Kuo A."/>
            <person name="Liang C."/>
            <person name="Lipzen A."/>
            <person name="Lutzoni F."/>
            <person name="Magnuson J."/>
            <person name="Mondo S."/>
            <person name="Nolan M."/>
            <person name="Ohm R."/>
            <person name="Pangilinan J."/>
            <person name="Park H.-J."/>
            <person name="Ramirez L."/>
            <person name="Alfaro M."/>
            <person name="Sun H."/>
            <person name="Tritt A."/>
            <person name="Yoshinaga Y."/>
            <person name="Zwiers L.-H."/>
            <person name="Turgeon B."/>
            <person name="Goodwin S."/>
            <person name="Spatafora J."/>
            <person name="Crous P."/>
            <person name="Grigoriev I."/>
        </authorList>
    </citation>
    <scope>NUCLEOTIDE SEQUENCE [LARGE SCALE GENOMIC DNA]</scope>
    <source>
        <strain evidence="3">CBS 304.66</strain>
    </source>
</reference>
<dbReference type="EMBL" id="ML986584">
    <property type="protein sequence ID" value="KAF2269055.1"/>
    <property type="molecule type" value="Genomic_DNA"/>
</dbReference>
<protein>
    <submittedName>
        <fullName evidence="2">Uncharacterized protein</fullName>
    </submittedName>
</protein>
<keyword evidence="3" id="KW-1185">Reference proteome</keyword>
<sequence>MYFWCIPDGGHLCPIYALVGALDVGGLRRRHELDPCRRKGRRSVQSAARGRSKQRLRKRSPTPRAPPTNFQYRAPQGGQVTLLLIGEYFRAGMTADICKTERKGPNRPPPPPPPPARAALQMERRRLPWKLSQKRLVTCRATRNSDYRIAGQRGHPAEALWPENDLWNDHDLKARSLGSHSPSKETDAL</sequence>